<protein>
    <submittedName>
        <fullName evidence="3">Trigger_N domain-containing protein</fullName>
    </submittedName>
</protein>
<accession>A0A0M3J4F3</accession>
<keyword evidence="2" id="KW-1185">Reference proteome</keyword>
<reference evidence="1 2" key="2">
    <citation type="submission" date="2018-11" db="EMBL/GenBank/DDBJ databases">
        <authorList>
            <consortium name="Pathogen Informatics"/>
        </authorList>
    </citation>
    <scope>NUCLEOTIDE SEQUENCE [LARGE SCALE GENOMIC DNA]</scope>
</reference>
<evidence type="ECO:0000313" key="2">
    <source>
        <dbReference type="Proteomes" id="UP000267096"/>
    </source>
</evidence>
<gene>
    <name evidence="1" type="ORF">ASIM_LOCUS2287</name>
</gene>
<evidence type="ECO:0000313" key="1">
    <source>
        <dbReference type="EMBL" id="VDK19816.1"/>
    </source>
</evidence>
<dbReference type="Pfam" id="PF17619">
    <property type="entry name" value="SCVP"/>
    <property type="match status" value="1"/>
</dbReference>
<name>A0A0M3J4F3_ANISI</name>
<proteinExistence type="predicted"/>
<dbReference type="WBParaSite" id="ASIM_0000242101-mRNA-1">
    <property type="protein sequence ID" value="ASIM_0000242101-mRNA-1"/>
    <property type="gene ID" value="ASIM_0000242101"/>
</dbReference>
<sequence length="117" mass="13116">MSPKPKRSVGCNPDALIVELVTKLPFGTPESNKNTARMIRAKILKLIAHKNVQTENYGEFDVTETSHNDFLNVQFTFVDSVHKCDDFKHFAQSSAKEIAEIGKVIVTCGCMEPIEFE</sequence>
<reference evidence="3" key="1">
    <citation type="submission" date="2017-02" db="UniProtKB">
        <authorList>
            <consortium name="WormBaseParasite"/>
        </authorList>
    </citation>
    <scope>IDENTIFICATION</scope>
</reference>
<organism evidence="3">
    <name type="scientific">Anisakis simplex</name>
    <name type="common">Herring worm</name>
    <dbReference type="NCBI Taxonomy" id="6269"/>
    <lineage>
        <taxon>Eukaryota</taxon>
        <taxon>Metazoa</taxon>
        <taxon>Ecdysozoa</taxon>
        <taxon>Nematoda</taxon>
        <taxon>Chromadorea</taxon>
        <taxon>Rhabditida</taxon>
        <taxon>Spirurina</taxon>
        <taxon>Ascaridomorpha</taxon>
        <taxon>Ascaridoidea</taxon>
        <taxon>Anisakidae</taxon>
        <taxon>Anisakis</taxon>
        <taxon>Anisakis simplex complex</taxon>
    </lineage>
</organism>
<evidence type="ECO:0000313" key="3">
    <source>
        <dbReference type="WBParaSite" id="ASIM_0000242101-mRNA-1"/>
    </source>
</evidence>
<dbReference type="Proteomes" id="UP000267096">
    <property type="component" value="Unassembled WGS sequence"/>
</dbReference>
<dbReference type="AlphaFoldDB" id="A0A0M3J4F3"/>
<dbReference type="EMBL" id="UYRR01002991">
    <property type="protein sequence ID" value="VDK19816.1"/>
    <property type="molecule type" value="Genomic_DNA"/>
</dbReference>
<dbReference type="InterPro" id="IPR035126">
    <property type="entry name" value="SCVP"/>
</dbReference>